<feature type="coiled-coil region" evidence="1">
    <location>
        <begin position="1"/>
        <end position="28"/>
    </location>
</feature>
<dbReference type="InterPro" id="IPR037285">
    <property type="entry name" value="TM0693-like_sf"/>
</dbReference>
<name>A0A4Z0VZX5_9BACT</name>
<evidence type="ECO:0000313" key="2">
    <source>
        <dbReference type="EMBL" id="TGG88326.1"/>
    </source>
</evidence>
<dbReference type="Proteomes" id="UP000297288">
    <property type="component" value="Unassembled WGS sequence"/>
</dbReference>
<sequence>MSEFKQELNLLIEELSNIEKSLDDAIKSDDFIKYNSIMDSRMKTFKKLENFFDDEKVKNILKDIIKKDEERKKNVEEKISNLKKDQMNLQKGKNAIKKGYYNVQEGLRRKKIDKSG</sequence>
<evidence type="ECO:0000256" key="1">
    <source>
        <dbReference type="SAM" id="Coils"/>
    </source>
</evidence>
<accession>A0A4Z0VZX5</accession>
<organism evidence="2 3">
    <name type="scientific">Geotoga petraea</name>
    <dbReference type="NCBI Taxonomy" id="28234"/>
    <lineage>
        <taxon>Bacteria</taxon>
        <taxon>Thermotogati</taxon>
        <taxon>Thermotogota</taxon>
        <taxon>Thermotogae</taxon>
        <taxon>Petrotogales</taxon>
        <taxon>Petrotogaceae</taxon>
        <taxon>Geotoga</taxon>
    </lineage>
</organism>
<gene>
    <name evidence="2" type="ORF">E4650_04605</name>
</gene>
<dbReference type="AlphaFoldDB" id="A0A4Z0VZX5"/>
<comment type="caution">
    <text evidence="2">The sequence shown here is derived from an EMBL/GenBank/DDBJ whole genome shotgun (WGS) entry which is preliminary data.</text>
</comment>
<evidence type="ECO:0000313" key="3">
    <source>
        <dbReference type="Proteomes" id="UP000297288"/>
    </source>
</evidence>
<dbReference type="SUPFAM" id="SSF140560">
    <property type="entry name" value="TM0693-like"/>
    <property type="match status" value="1"/>
</dbReference>
<evidence type="ECO:0008006" key="4">
    <source>
        <dbReference type="Google" id="ProtNLM"/>
    </source>
</evidence>
<dbReference type="Gene3D" id="6.10.250.50">
    <property type="match status" value="1"/>
</dbReference>
<protein>
    <recommendedName>
        <fullName evidence="4">Flagellar protein FliT</fullName>
    </recommendedName>
</protein>
<dbReference type="RefSeq" id="WP_135402737.1">
    <property type="nucleotide sequence ID" value="NZ_SRME01000002.1"/>
</dbReference>
<reference evidence="2 3" key="1">
    <citation type="submission" date="2019-04" db="EMBL/GenBank/DDBJ databases">
        <title>Draft genome sequence data and analysis of a Fermenting Bacterium, Geotoga petraea strain HO-Geo1, isolated from heavy-oil petroleum reservoir in Russia.</title>
        <authorList>
            <person name="Grouzdev D.S."/>
            <person name="Semenova E.M."/>
            <person name="Sokolova D.S."/>
            <person name="Tourova T.P."/>
            <person name="Poltaraus A.B."/>
            <person name="Nazina T.N."/>
        </authorList>
    </citation>
    <scope>NUCLEOTIDE SEQUENCE [LARGE SCALE GENOMIC DNA]</scope>
    <source>
        <strain evidence="2 3">HO-Geo1</strain>
    </source>
</reference>
<proteinExistence type="predicted"/>
<keyword evidence="1" id="KW-0175">Coiled coil</keyword>
<feature type="coiled-coil region" evidence="1">
    <location>
        <begin position="58"/>
        <end position="92"/>
    </location>
</feature>
<dbReference type="EMBL" id="SRME01000002">
    <property type="protein sequence ID" value="TGG88326.1"/>
    <property type="molecule type" value="Genomic_DNA"/>
</dbReference>